<reference evidence="2 3" key="1">
    <citation type="submission" date="2018-10" db="EMBL/GenBank/DDBJ databases">
        <title>Kocuria sp. M5W7-7, whole genome shotgun sequence.</title>
        <authorList>
            <person name="Tuo L."/>
        </authorList>
    </citation>
    <scope>NUCLEOTIDE SEQUENCE [LARGE SCALE GENOMIC DNA]</scope>
    <source>
        <strain evidence="2 3">M5W7-7</strain>
    </source>
</reference>
<dbReference type="CDD" id="cd13611">
    <property type="entry name" value="PBP2_YehZ"/>
    <property type="match status" value="1"/>
</dbReference>
<name>A0A3N4A2Z6_9MICC</name>
<proteinExistence type="predicted"/>
<dbReference type="GO" id="GO:0043190">
    <property type="term" value="C:ATP-binding cassette (ABC) transporter complex"/>
    <property type="evidence" value="ECO:0007669"/>
    <property type="project" value="InterPro"/>
</dbReference>
<dbReference type="OrthoDB" id="9781705at2"/>
<dbReference type="AlphaFoldDB" id="A0A3N4A2Z6"/>
<sequence>MSEHKTSHRVTAVLAMLGAGMLTITGCGLQSSTAYTPEFGPGSIQEIDGANDEPVRVVSKNFTEQLILGKILVLAVDAAGFNAQDMTNVPGSQPVRQMMMNHDADVTIEYTGTAWLTYMGQEEGINDPQKQWQAVHDEDLNNGLVWGEAGPFNNTYAFAVREDFAKEHNLTKVSDIQNLPVEDRTFCVEAEFNSRADGMTPMLEHYDLPRGEEVPDDNIGLYDTGAIYAATADGSCNFGEVFTTDGRILSLNLTVLEDDKHYFPAYNGSPVFNQEFLDQHPELEETLAPVMAKLDNETLQELNAQVDVEGKDPADVAFDWMVDEGFISEPH</sequence>
<dbReference type="InterPro" id="IPR007210">
    <property type="entry name" value="ABC_Gly_betaine_transp_sub-bd"/>
</dbReference>
<evidence type="ECO:0000259" key="1">
    <source>
        <dbReference type="Pfam" id="PF04069"/>
    </source>
</evidence>
<comment type="caution">
    <text evidence="2">The sequence shown here is derived from an EMBL/GenBank/DDBJ whole genome shotgun (WGS) entry which is preliminary data.</text>
</comment>
<protein>
    <submittedName>
        <fullName evidence="2">Glycine betaine ABC transporter substrate-binding protein</fullName>
    </submittedName>
</protein>
<accession>A0A3N4A2Z6</accession>
<gene>
    <name evidence="2" type="ORF">EDL96_08505</name>
</gene>
<dbReference type="Gene3D" id="3.40.190.10">
    <property type="entry name" value="Periplasmic binding protein-like II"/>
    <property type="match status" value="1"/>
</dbReference>
<feature type="domain" description="ABC-type glycine betaine transport system substrate-binding" evidence="1">
    <location>
        <begin position="54"/>
        <end position="321"/>
    </location>
</feature>
<keyword evidence="3" id="KW-1185">Reference proteome</keyword>
<dbReference type="GO" id="GO:0022857">
    <property type="term" value="F:transmembrane transporter activity"/>
    <property type="evidence" value="ECO:0007669"/>
    <property type="project" value="InterPro"/>
</dbReference>
<dbReference type="RefSeq" id="WP_123825369.1">
    <property type="nucleotide sequence ID" value="NZ_RKMF01000010.1"/>
</dbReference>
<dbReference type="SUPFAM" id="SSF53850">
    <property type="entry name" value="Periplasmic binding protein-like II"/>
    <property type="match status" value="1"/>
</dbReference>
<evidence type="ECO:0000313" key="3">
    <source>
        <dbReference type="Proteomes" id="UP000270616"/>
    </source>
</evidence>
<evidence type="ECO:0000313" key="2">
    <source>
        <dbReference type="EMBL" id="ROZ62811.1"/>
    </source>
</evidence>
<dbReference type="Gene3D" id="3.40.190.120">
    <property type="entry name" value="Osmoprotection protein (prox), domain 2"/>
    <property type="match status" value="1"/>
</dbReference>
<dbReference type="Proteomes" id="UP000270616">
    <property type="component" value="Unassembled WGS sequence"/>
</dbReference>
<dbReference type="PROSITE" id="PS51257">
    <property type="entry name" value="PROKAR_LIPOPROTEIN"/>
    <property type="match status" value="1"/>
</dbReference>
<dbReference type="Pfam" id="PF04069">
    <property type="entry name" value="OpuAC"/>
    <property type="match status" value="1"/>
</dbReference>
<dbReference type="EMBL" id="RKMF01000010">
    <property type="protein sequence ID" value="ROZ62811.1"/>
    <property type="molecule type" value="Genomic_DNA"/>
</dbReference>
<organism evidence="2 3">
    <name type="scientific">Kocuria soli</name>
    <dbReference type="NCBI Taxonomy" id="2485125"/>
    <lineage>
        <taxon>Bacteria</taxon>
        <taxon>Bacillati</taxon>
        <taxon>Actinomycetota</taxon>
        <taxon>Actinomycetes</taxon>
        <taxon>Micrococcales</taxon>
        <taxon>Micrococcaceae</taxon>
        <taxon>Kocuria</taxon>
    </lineage>
</organism>